<proteinExistence type="predicted"/>
<dbReference type="InterPro" id="IPR035959">
    <property type="entry name" value="RutC-like_sf"/>
</dbReference>
<feature type="region of interest" description="Disordered" evidence="1">
    <location>
        <begin position="61"/>
        <end position="104"/>
    </location>
</feature>
<gene>
    <name evidence="2" type="ORF">NCTC9177_05135</name>
</gene>
<feature type="compositionally biased region" description="Basic and acidic residues" evidence="1">
    <location>
        <begin position="61"/>
        <end position="76"/>
    </location>
</feature>
<evidence type="ECO:0000313" key="2">
    <source>
        <dbReference type="EMBL" id="STS91229.1"/>
    </source>
</evidence>
<feature type="compositionally biased region" description="Basic residues" evidence="1">
    <location>
        <begin position="77"/>
        <end position="87"/>
    </location>
</feature>
<dbReference type="SUPFAM" id="SSF55298">
    <property type="entry name" value="YjgF-like"/>
    <property type="match status" value="1"/>
</dbReference>
<dbReference type="AlphaFoldDB" id="A0A7H4MLM9"/>
<dbReference type="Proteomes" id="UP000254545">
    <property type="component" value="Unassembled WGS sequence"/>
</dbReference>
<accession>A0A7H4MLM9</accession>
<protein>
    <submittedName>
        <fullName evidence="2">Endoribonuclease L-PSP</fullName>
    </submittedName>
</protein>
<reference evidence="2 3" key="1">
    <citation type="submission" date="2018-06" db="EMBL/GenBank/DDBJ databases">
        <authorList>
            <consortium name="Pathogen Informatics"/>
            <person name="Doyle S."/>
        </authorList>
    </citation>
    <scope>NUCLEOTIDE SEQUENCE [LARGE SCALE GENOMIC DNA]</scope>
    <source>
        <strain evidence="2 3">NCTC9177</strain>
    </source>
</reference>
<name>A0A7H4MLM9_KLEVA</name>
<sequence length="104" mass="11466">MSLEAGAGAPLARYAAWRRAGDFIFLSGIIPVNPLTGTIVNGFQDVPEPVRELLGGDRRIFNRCETGPDPRPELVRPGKHPPHRGVRRRADERRYQAGAVLSQP</sequence>
<evidence type="ECO:0000313" key="3">
    <source>
        <dbReference type="Proteomes" id="UP000254545"/>
    </source>
</evidence>
<dbReference type="Gene3D" id="3.30.1330.40">
    <property type="entry name" value="RutC-like"/>
    <property type="match status" value="1"/>
</dbReference>
<evidence type="ECO:0000256" key="1">
    <source>
        <dbReference type="SAM" id="MobiDB-lite"/>
    </source>
</evidence>
<dbReference type="EMBL" id="UGKR01000003">
    <property type="protein sequence ID" value="STS91229.1"/>
    <property type="molecule type" value="Genomic_DNA"/>
</dbReference>
<organism evidence="2 3">
    <name type="scientific">Klebsiella variicola</name>
    <dbReference type="NCBI Taxonomy" id="244366"/>
    <lineage>
        <taxon>Bacteria</taxon>
        <taxon>Pseudomonadati</taxon>
        <taxon>Pseudomonadota</taxon>
        <taxon>Gammaproteobacteria</taxon>
        <taxon>Enterobacterales</taxon>
        <taxon>Enterobacteriaceae</taxon>
        <taxon>Klebsiella/Raoultella group</taxon>
        <taxon>Klebsiella</taxon>
        <taxon>Klebsiella pneumoniae complex</taxon>
    </lineage>
</organism>
<comment type="caution">
    <text evidence="2">The sequence shown here is derived from an EMBL/GenBank/DDBJ whole genome shotgun (WGS) entry which is preliminary data.</text>
</comment>